<gene>
    <name evidence="1" type="ORF">GCM10009559_78900</name>
</gene>
<dbReference type="EMBL" id="BAAAHP010000340">
    <property type="protein sequence ID" value="GAA0909200.1"/>
    <property type="molecule type" value="Genomic_DNA"/>
</dbReference>
<dbReference type="Proteomes" id="UP001499967">
    <property type="component" value="Unassembled WGS sequence"/>
</dbReference>
<evidence type="ECO:0000313" key="1">
    <source>
        <dbReference type="EMBL" id="GAA0909200.1"/>
    </source>
</evidence>
<proteinExistence type="predicted"/>
<keyword evidence="2" id="KW-1185">Reference proteome</keyword>
<protein>
    <submittedName>
        <fullName evidence="1">Uncharacterized protein</fullName>
    </submittedName>
</protein>
<sequence length="60" mass="6355">MRRAVRDGSGARAAASLRDARVAPLHRPDYDVVTRSDAGAAMSVLSAHLATLAGDEPRIR</sequence>
<reference evidence="2" key="1">
    <citation type="journal article" date="2019" name="Int. J. Syst. Evol. Microbiol.">
        <title>The Global Catalogue of Microorganisms (GCM) 10K type strain sequencing project: providing services to taxonomists for standard genome sequencing and annotation.</title>
        <authorList>
            <consortium name="The Broad Institute Genomics Platform"/>
            <consortium name="The Broad Institute Genome Sequencing Center for Infectious Disease"/>
            <person name="Wu L."/>
            <person name="Ma J."/>
        </authorList>
    </citation>
    <scope>NUCLEOTIDE SEQUENCE [LARGE SCALE GENOMIC DNA]</scope>
    <source>
        <strain evidence="2">JCM 11117</strain>
    </source>
</reference>
<comment type="caution">
    <text evidence="1">The sequence shown here is derived from an EMBL/GenBank/DDBJ whole genome shotgun (WGS) entry which is preliminary data.</text>
</comment>
<name>A0ABP3YZH6_9PSEU</name>
<organism evidence="1 2">
    <name type="scientific">Pseudonocardia zijingensis</name>
    <dbReference type="NCBI Taxonomy" id="153376"/>
    <lineage>
        <taxon>Bacteria</taxon>
        <taxon>Bacillati</taxon>
        <taxon>Actinomycetota</taxon>
        <taxon>Actinomycetes</taxon>
        <taxon>Pseudonocardiales</taxon>
        <taxon>Pseudonocardiaceae</taxon>
        <taxon>Pseudonocardia</taxon>
    </lineage>
</organism>
<evidence type="ECO:0000313" key="2">
    <source>
        <dbReference type="Proteomes" id="UP001499967"/>
    </source>
</evidence>
<accession>A0ABP3YZH6</accession>